<dbReference type="GO" id="GO:0006302">
    <property type="term" value="P:double-strand break repair"/>
    <property type="evidence" value="ECO:0007669"/>
    <property type="project" value="InterPro"/>
</dbReference>
<keyword evidence="3" id="KW-0614">Plasmid</keyword>
<proteinExistence type="predicted"/>
<dbReference type="Proteomes" id="UP000826513">
    <property type="component" value="Plasmid pTiAF3.44"/>
</dbReference>
<reference evidence="3 5" key="1">
    <citation type="submission" date="2019-04" db="EMBL/GenBank/DDBJ databases">
        <title>Complete genome sequence of Agrobacterium larrymoorei CFBP5473.</title>
        <authorList>
            <person name="Haryono M."/>
            <person name="Chou L."/>
            <person name="Lin Y.-C."/>
            <person name="Lai E.-M."/>
            <person name="Kuo C.-H."/>
        </authorList>
    </citation>
    <scope>NUCLEOTIDE SEQUENCE [LARGE SCALE GENOMIC DNA]</scope>
    <source>
        <strain evidence="3 5">CFBP5473</strain>
        <plasmid evidence="5">pticfbp5473</plasmid>
        <plasmid evidence="3">pTiCFBP5473</plasmid>
    </source>
</reference>
<reference evidence="4 6" key="2">
    <citation type="submission" date="2021-03" db="EMBL/GenBank/DDBJ databases">
        <title>Rapid diversification of plasmids in a genus of pathogenic and nitrogen fixing bacteria.</title>
        <authorList>
            <person name="Weisberg A.J."/>
            <person name="Miller M."/>
            <person name="Ream W."/>
            <person name="Grunwald N.J."/>
            <person name="Chang J.H."/>
        </authorList>
    </citation>
    <scope>NUCLEOTIDE SEQUENCE [LARGE SCALE GENOMIC DNA]</scope>
    <source>
        <strain evidence="4 6">AF3.44</strain>
        <plasmid evidence="4 6">pTiAF3.44</plasmid>
    </source>
</reference>
<dbReference type="PANTHER" id="PTHR32114:SF2">
    <property type="entry name" value="ABC TRANSPORTER ABCH.3"/>
    <property type="match status" value="1"/>
</dbReference>
<dbReference type="Pfam" id="PF13476">
    <property type="entry name" value="AAA_23"/>
    <property type="match status" value="1"/>
</dbReference>
<evidence type="ECO:0000256" key="1">
    <source>
        <dbReference type="SAM" id="Coils"/>
    </source>
</evidence>
<evidence type="ECO:0000313" key="6">
    <source>
        <dbReference type="Proteomes" id="UP000826513"/>
    </source>
</evidence>
<dbReference type="NCBIfam" id="TIGR03185">
    <property type="entry name" value="DNA_S_dndD"/>
    <property type="match status" value="1"/>
</dbReference>
<geneLocation type="plasmid" evidence="3">
    <name>pTiCFBP5473</name>
</geneLocation>
<dbReference type="PANTHER" id="PTHR32114">
    <property type="entry name" value="ABC TRANSPORTER ABCH.3"/>
    <property type="match status" value="1"/>
</dbReference>
<accession>A0A4D7E3X9</accession>
<dbReference type="GO" id="GO:0016887">
    <property type="term" value="F:ATP hydrolysis activity"/>
    <property type="evidence" value="ECO:0007669"/>
    <property type="project" value="InterPro"/>
</dbReference>
<name>A0A4D7E3X9_9HYPH</name>
<dbReference type="AlphaFoldDB" id="A0A4D7E3X9"/>
<dbReference type="EMBL" id="CP039694">
    <property type="protein sequence ID" value="QCJ00893.1"/>
    <property type="molecule type" value="Genomic_DNA"/>
</dbReference>
<dbReference type="SUPFAM" id="SSF52540">
    <property type="entry name" value="P-loop containing nucleoside triphosphate hydrolases"/>
    <property type="match status" value="1"/>
</dbReference>
<sequence>MILDEIVLHDFGVYGGHQSINLAPVSKTQPIILFGGLNGGGKTTLLDALQLCLFGNMAKCAGRGQLNYDEYLRRSIHNQAIAPEAAVELAFRHKVDGEMQNLRLTRSWSVGETVRERFSVTRNGVVDKAASDHWGVQVEDFIPARIADLFLFDGEKVEGYADLDQAPGLIKSAVQNLLGLDVVERLGSDLNSIERRKKADLKTPEETEALGRLRDEIQKLATERGRLVVERAAATVEIDRLRRRFEDLDAQYDKEGGSIFEDRGRLEAELAVAERGLDAMERSMRELASGAAPLRLVSNLLEGVHQRAIVEDRARRSLQTAEVVAEEHDALLGHPALRELSKDVLTDLKAHASERLSVLRAAASEPILLNLEAGASTAISDLIRTELVDIGSASGDLLKEEALIKEQIRACKSLLAAVPNQSAIAELQVQREAARDSLKIAEYEQSRRETDIGRFDRDIAAKRERETKLLESSAREQFEQDDVRRVLIHSSRVRDTLELFREAVVKRHVSRIEGFVLESFQHLIRKPTLVSGLKIDPHDFTIELSGSSGQKLTSDRLSAGERQLLAIALLWGLAKTSGRPLPTVIDTPLGRLDSEHRTRLVKRYFPFASHQVLLLSTDEEITRGYYDALKPMIGRSYRLHYDQGQSRTIVEDGYFEGEEGQQWQ</sequence>
<dbReference type="STRING" id="1367849.GCA_000518585_03819"/>
<evidence type="ECO:0000313" key="5">
    <source>
        <dbReference type="Proteomes" id="UP000298545"/>
    </source>
</evidence>
<evidence type="ECO:0000259" key="2">
    <source>
        <dbReference type="Pfam" id="PF13476"/>
    </source>
</evidence>
<dbReference type="REBASE" id="500196">
    <property type="entry name" value="M.Ala344DndDP"/>
</dbReference>
<dbReference type="EMBL" id="CP072169">
    <property type="protein sequence ID" value="QYA10229.1"/>
    <property type="molecule type" value="Genomic_DNA"/>
</dbReference>
<geneLocation type="plasmid" evidence="4 6">
    <name>pTiAF3.44</name>
</geneLocation>
<dbReference type="InterPro" id="IPR017599">
    <property type="entry name" value="DNA_S_DndD"/>
</dbReference>
<evidence type="ECO:0000313" key="4">
    <source>
        <dbReference type="EMBL" id="QYA10229.1"/>
    </source>
</evidence>
<keyword evidence="4" id="KW-0132">Cell division</keyword>
<keyword evidence="1" id="KW-0175">Coiled coil</keyword>
<organism evidence="3 5">
    <name type="scientific">Agrobacterium larrymoorei</name>
    <dbReference type="NCBI Taxonomy" id="160699"/>
    <lineage>
        <taxon>Bacteria</taxon>
        <taxon>Pseudomonadati</taxon>
        <taxon>Pseudomonadota</taxon>
        <taxon>Alphaproteobacteria</taxon>
        <taxon>Hyphomicrobiales</taxon>
        <taxon>Rhizobiaceae</taxon>
        <taxon>Rhizobium/Agrobacterium group</taxon>
        <taxon>Agrobacterium</taxon>
    </lineage>
</organism>
<keyword evidence="4" id="KW-0131">Cell cycle</keyword>
<dbReference type="Proteomes" id="UP000298545">
    <property type="component" value="Plasmid pTiCFBP5473"/>
</dbReference>
<geneLocation type="plasmid" evidence="5">
    <name>pticfbp5473</name>
</geneLocation>
<keyword evidence="6" id="KW-1185">Reference proteome</keyword>
<dbReference type="Gene3D" id="3.40.50.300">
    <property type="entry name" value="P-loop containing nucleotide triphosphate hydrolases"/>
    <property type="match status" value="2"/>
</dbReference>
<dbReference type="REBASE" id="309922">
    <property type="entry name" value="M.Ala5473DndDP"/>
</dbReference>
<dbReference type="OrthoDB" id="9795626at2"/>
<protein>
    <submittedName>
        <fullName evidence="3">DNA sulfur modification protein DndD</fullName>
    </submittedName>
</protein>
<feature type="domain" description="Rad50/SbcC-type AAA" evidence="2">
    <location>
        <begin position="6"/>
        <end position="157"/>
    </location>
</feature>
<dbReference type="GO" id="GO:0051301">
    <property type="term" value="P:cell division"/>
    <property type="evidence" value="ECO:0007669"/>
    <property type="project" value="UniProtKB-KW"/>
</dbReference>
<feature type="coiled-coil region" evidence="1">
    <location>
        <begin position="231"/>
        <end position="283"/>
    </location>
</feature>
<dbReference type="KEGG" id="alf:CFBP5473_23110"/>
<dbReference type="InterPro" id="IPR027417">
    <property type="entry name" value="P-loop_NTPase"/>
</dbReference>
<evidence type="ECO:0000313" key="3">
    <source>
        <dbReference type="EMBL" id="QCJ00893.1"/>
    </source>
</evidence>
<dbReference type="InterPro" id="IPR038729">
    <property type="entry name" value="Rad50/SbcC_AAA"/>
</dbReference>
<dbReference type="RefSeq" id="WP_027676395.1">
    <property type="nucleotide sequence ID" value="NZ_CP039694.1"/>
</dbReference>
<gene>
    <name evidence="3" type="primary">dndD</name>
    <name evidence="3" type="ORF">CFBP5473_23110</name>
    <name evidence="4" type="ORF">J5285_23780</name>
</gene>